<reference evidence="1" key="2">
    <citation type="submission" date="2015-10" db="EMBL/GenBank/DDBJ databases">
        <authorList>
            <person name="Gilbert D.G."/>
        </authorList>
    </citation>
    <scope>NUCLEOTIDE SEQUENCE [LARGE SCALE GENOMIC DNA]</scope>
    <source>
        <strain evidence="1">BBR_PRJEB10993</strain>
    </source>
</reference>
<protein>
    <submittedName>
        <fullName evidence="1">Uncharacterized protein</fullName>
    </submittedName>
</protein>
<dbReference type="Proteomes" id="UP000184315">
    <property type="component" value="Unassembled WGS sequence"/>
</dbReference>
<dbReference type="EMBL" id="CZDF01000083">
    <property type="protein sequence ID" value="CUR30330.1"/>
    <property type="molecule type" value="Genomic_DNA"/>
</dbReference>
<keyword evidence="3" id="KW-1185">Reference proteome</keyword>
<dbReference type="RefSeq" id="WP_245824396.1">
    <property type="nucleotide sequence ID" value="NZ_LN889820.1"/>
</dbReference>
<gene>
    <name evidence="2" type="ORF">PL92145966</name>
    <name evidence="1" type="ORF">PL92146071</name>
</gene>
<proteinExistence type="predicted"/>
<evidence type="ECO:0000313" key="2">
    <source>
        <dbReference type="EMBL" id="CUR35888.1"/>
    </source>
</evidence>
<dbReference type="AlphaFoldDB" id="A0A1J1LEB9"/>
<evidence type="ECO:0000313" key="1">
    <source>
        <dbReference type="EMBL" id="CUR30330.1"/>
    </source>
</evidence>
<organism evidence="1 3">
    <name type="scientific">Planktothrix tepida PCC 9214</name>
    <dbReference type="NCBI Taxonomy" id="671072"/>
    <lineage>
        <taxon>Bacteria</taxon>
        <taxon>Bacillati</taxon>
        <taxon>Cyanobacteriota</taxon>
        <taxon>Cyanophyceae</taxon>
        <taxon>Oscillatoriophycideae</taxon>
        <taxon>Oscillatoriales</taxon>
        <taxon>Microcoleaceae</taxon>
        <taxon>Planktothrix</taxon>
    </lineage>
</organism>
<reference evidence="3" key="1">
    <citation type="submission" date="2015-10" db="EMBL/GenBank/DDBJ databases">
        <authorList>
            <person name="Regsiter A."/>
            <person name="william w."/>
        </authorList>
    </citation>
    <scope>NUCLEOTIDE SEQUENCE [LARGE SCALE GENOMIC DNA]</scope>
</reference>
<accession>A0A1J1LEB9</accession>
<dbReference type="EMBL" id="CZDF01000186">
    <property type="protein sequence ID" value="CUR35888.1"/>
    <property type="molecule type" value="Genomic_DNA"/>
</dbReference>
<name>A0A1J1LEB9_9CYAN</name>
<sequence>MTTDALAATSAADIVYNTATGGLFYNQNGTAAGFGTGAQFLTLTNKPALTATQFVIQA</sequence>
<evidence type="ECO:0000313" key="3">
    <source>
        <dbReference type="Proteomes" id="UP000184315"/>
    </source>
</evidence>